<evidence type="ECO:0000313" key="1">
    <source>
        <dbReference type="EMBL" id="EET60129.1"/>
    </source>
</evidence>
<accession>C6LH70</accession>
<organism evidence="1 2">
    <name type="scientific">Marvinbryantia formatexigens DSM 14469</name>
    <dbReference type="NCBI Taxonomy" id="478749"/>
    <lineage>
        <taxon>Bacteria</taxon>
        <taxon>Bacillati</taxon>
        <taxon>Bacillota</taxon>
        <taxon>Clostridia</taxon>
        <taxon>Lachnospirales</taxon>
        <taxon>Lachnospiraceae</taxon>
        <taxon>Marvinbryantia</taxon>
    </lineage>
</organism>
<keyword evidence="2" id="KW-1185">Reference proteome</keyword>
<dbReference type="AlphaFoldDB" id="C6LH70"/>
<dbReference type="OrthoDB" id="2042612at2"/>
<sequence>MSKCLVLFVEGDTEVEFYKRVISNARQKRADGRFDIYIECKNVRGVGGFKNIALRKFIKEIKPKYGKKCEFSVALCRDTDVFELSSKPPVEWDEVEAVFKENGAQQVIHIKAKHSIEDWFLIDLDGIISFLHLPKKTKVSGGNGYDKLKKLFKQANRIYYKGMKSNGMIERLDIDKIAQNVQTELEPLYKVLGIY</sequence>
<gene>
    <name evidence="1" type="ORF">BRYFOR_07980</name>
</gene>
<proteinExistence type="predicted"/>
<dbReference type="Proteomes" id="UP000005561">
    <property type="component" value="Unassembled WGS sequence"/>
</dbReference>
<name>C6LH70_9FIRM</name>
<comment type="caution">
    <text evidence="1">The sequence shown here is derived from an EMBL/GenBank/DDBJ whole genome shotgun (WGS) entry which is preliminary data.</text>
</comment>
<protein>
    <recommendedName>
        <fullName evidence="3">RloB-like protein</fullName>
    </recommendedName>
</protein>
<dbReference type="eggNOG" id="ENOG502ZABM">
    <property type="taxonomic scope" value="Bacteria"/>
</dbReference>
<dbReference type="RefSeq" id="WP_006862766.1">
    <property type="nucleotide sequence ID" value="NZ_ACCL02000013.1"/>
</dbReference>
<evidence type="ECO:0008006" key="3">
    <source>
        <dbReference type="Google" id="ProtNLM"/>
    </source>
</evidence>
<reference evidence="1" key="1">
    <citation type="submission" date="2009-07" db="EMBL/GenBank/DDBJ databases">
        <authorList>
            <person name="Weinstock G."/>
            <person name="Sodergren E."/>
            <person name="Clifton S."/>
            <person name="Fulton L."/>
            <person name="Fulton B."/>
            <person name="Courtney L."/>
            <person name="Fronick C."/>
            <person name="Harrison M."/>
            <person name="Strong C."/>
            <person name="Farmer C."/>
            <person name="Delahaunty K."/>
            <person name="Markovic C."/>
            <person name="Hall O."/>
            <person name="Minx P."/>
            <person name="Tomlinson C."/>
            <person name="Mitreva M."/>
            <person name="Nelson J."/>
            <person name="Hou S."/>
            <person name="Wollam A."/>
            <person name="Pepin K.H."/>
            <person name="Johnson M."/>
            <person name="Bhonagiri V."/>
            <person name="Nash W.E."/>
            <person name="Warren W."/>
            <person name="Chinwalla A."/>
            <person name="Mardis E.R."/>
            <person name="Wilson R.K."/>
        </authorList>
    </citation>
    <scope>NUCLEOTIDE SEQUENCE [LARGE SCALE GENOMIC DNA]</scope>
    <source>
        <strain evidence="1">DSM 14469</strain>
    </source>
</reference>
<evidence type="ECO:0000313" key="2">
    <source>
        <dbReference type="Proteomes" id="UP000005561"/>
    </source>
</evidence>
<dbReference type="EMBL" id="ACCL02000013">
    <property type="protein sequence ID" value="EET60129.1"/>
    <property type="molecule type" value="Genomic_DNA"/>
</dbReference>